<accession>A0A931J939</accession>
<feature type="chain" id="PRO_5037596647" evidence="1">
    <location>
        <begin position="17"/>
        <end position="159"/>
    </location>
</feature>
<dbReference type="Proteomes" id="UP000613266">
    <property type="component" value="Unassembled WGS sequence"/>
</dbReference>
<sequence>MRTLLLCFSLCLTACASQPQEGAQAGVQKAALTPLSDLNLVRADIPPVLQAARKAPYAAPANCAAGAQNLAELDAVLGADLDSPPDPNKPSLLERGSDAVGAAAGKALQSAAEGVIPFRGWVRKLSGAERYDRAVAAAITAGAVRRGFLKGWAGAQACP</sequence>
<keyword evidence="1" id="KW-0732">Signal</keyword>
<feature type="signal peptide" evidence="1">
    <location>
        <begin position="1"/>
        <end position="16"/>
    </location>
</feature>
<dbReference type="RefSeq" id="WP_198112399.1">
    <property type="nucleotide sequence ID" value="NZ_JAEDAK010000013.1"/>
</dbReference>
<evidence type="ECO:0000256" key="1">
    <source>
        <dbReference type="SAM" id="SignalP"/>
    </source>
</evidence>
<proteinExistence type="predicted"/>
<evidence type="ECO:0000313" key="3">
    <source>
        <dbReference type="Proteomes" id="UP000613266"/>
    </source>
</evidence>
<gene>
    <name evidence="2" type="ORF">I7X39_17200</name>
</gene>
<keyword evidence="3" id="KW-1185">Reference proteome</keyword>
<comment type="caution">
    <text evidence="2">The sequence shown here is derived from an EMBL/GenBank/DDBJ whole genome shotgun (WGS) entry which is preliminary data.</text>
</comment>
<reference evidence="2" key="1">
    <citation type="submission" date="2020-12" db="EMBL/GenBank/DDBJ databases">
        <title>The genome sequence of Inhella sp. 1Y17.</title>
        <authorList>
            <person name="Liu Y."/>
        </authorList>
    </citation>
    <scope>NUCLEOTIDE SEQUENCE</scope>
    <source>
        <strain evidence="2">1Y17</strain>
    </source>
</reference>
<dbReference type="EMBL" id="JAEDAK010000013">
    <property type="protein sequence ID" value="MBH9578632.1"/>
    <property type="molecule type" value="Genomic_DNA"/>
</dbReference>
<evidence type="ECO:0000313" key="2">
    <source>
        <dbReference type="EMBL" id="MBH9578632.1"/>
    </source>
</evidence>
<dbReference type="AlphaFoldDB" id="A0A931J939"/>
<name>A0A931J939_9BURK</name>
<protein>
    <submittedName>
        <fullName evidence="2">Uncharacterized protein</fullName>
    </submittedName>
</protein>
<organism evidence="2 3">
    <name type="scientific">Inhella proteolytica</name>
    <dbReference type="NCBI Taxonomy" id="2795029"/>
    <lineage>
        <taxon>Bacteria</taxon>
        <taxon>Pseudomonadati</taxon>
        <taxon>Pseudomonadota</taxon>
        <taxon>Betaproteobacteria</taxon>
        <taxon>Burkholderiales</taxon>
        <taxon>Sphaerotilaceae</taxon>
        <taxon>Inhella</taxon>
    </lineage>
</organism>